<name>A0A834TUD5_9FABA</name>
<dbReference type="EMBL" id="JAAIUW010000007">
    <property type="protein sequence ID" value="KAF7824294.1"/>
    <property type="molecule type" value="Genomic_DNA"/>
</dbReference>
<evidence type="ECO:0000313" key="2">
    <source>
        <dbReference type="Proteomes" id="UP000634136"/>
    </source>
</evidence>
<evidence type="ECO:0000313" key="1">
    <source>
        <dbReference type="EMBL" id="KAF7824294.1"/>
    </source>
</evidence>
<dbReference type="AlphaFoldDB" id="A0A834TUD5"/>
<reference evidence="1" key="1">
    <citation type="submission" date="2020-09" db="EMBL/GenBank/DDBJ databases">
        <title>Genome-Enabled Discovery of Anthraquinone Biosynthesis in Senna tora.</title>
        <authorList>
            <person name="Kang S.-H."/>
            <person name="Pandey R.P."/>
            <person name="Lee C.-M."/>
            <person name="Sim J.-S."/>
            <person name="Jeong J.-T."/>
            <person name="Choi B.-S."/>
            <person name="Jung M."/>
            <person name="Ginzburg D."/>
            <person name="Zhao K."/>
            <person name="Won S.Y."/>
            <person name="Oh T.-J."/>
            <person name="Yu Y."/>
            <person name="Kim N.-H."/>
            <person name="Lee O.R."/>
            <person name="Lee T.-H."/>
            <person name="Bashyal P."/>
            <person name="Kim T.-S."/>
            <person name="Lee W.-H."/>
            <person name="Kawkins C."/>
            <person name="Kim C.-K."/>
            <person name="Kim J.S."/>
            <person name="Ahn B.O."/>
            <person name="Rhee S.Y."/>
            <person name="Sohng J.K."/>
        </authorList>
    </citation>
    <scope>NUCLEOTIDE SEQUENCE</scope>
    <source>
        <tissue evidence="1">Leaf</tissue>
    </source>
</reference>
<protein>
    <submittedName>
        <fullName evidence="1">Uncharacterized protein</fullName>
    </submittedName>
</protein>
<dbReference type="Proteomes" id="UP000634136">
    <property type="component" value="Unassembled WGS sequence"/>
</dbReference>
<comment type="caution">
    <text evidence="1">The sequence shown here is derived from an EMBL/GenBank/DDBJ whole genome shotgun (WGS) entry which is preliminary data.</text>
</comment>
<accession>A0A834TUD5</accession>
<sequence>MEEHFTCDCGDTWGYMGKSGKLWDL</sequence>
<proteinExistence type="predicted"/>
<organism evidence="1 2">
    <name type="scientific">Senna tora</name>
    <dbReference type="NCBI Taxonomy" id="362788"/>
    <lineage>
        <taxon>Eukaryota</taxon>
        <taxon>Viridiplantae</taxon>
        <taxon>Streptophyta</taxon>
        <taxon>Embryophyta</taxon>
        <taxon>Tracheophyta</taxon>
        <taxon>Spermatophyta</taxon>
        <taxon>Magnoliopsida</taxon>
        <taxon>eudicotyledons</taxon>
        <taxon>Gunneridae</taxon>
        <taxon>Pentapetalae</taxon>
        <taxon>rosids</taxon>
        <taxon>fabids</taxon>
        <taxon>Fabales</taxon>
        <taxon>Fabaceae</taxon>
        <taxon>Caesalpinioideae</taxon>
        <taxon>Cassia clade</taxon>
        <taxon>Senna</taxon>
    </lineage>
</organism>
<gene>
    <name evidence="1" type="ORF">G2W53_022438</name>
</gene>
<keyword evidence="2" id="KW-1185">Reference proteome</keyword>